<dbReference type="AlphaFoldDB" id="A0A0A9GTR3"/>
<organism evidence="2">
    <name type="scientific">Arundo donax</name>
    <name type="common">Giant reed</name>
    <name type="synonym">Donax arundinaceus</name>
    <dbReference type="NCBI Taxonomy" id="35708"/>
    <lineage>
        <taxon>Eukaryota</taxon>
        <taxon>Viridiplantae</taxon>
        <taxon>Streptophyta</taxon>
        <taxon>Embryophyta</taxon>
        <taxon>Tracheophyta</taxon>
        <taxon>Spermatophyta</taxon>
        <taxon>Magnoliopsida</taxon>
        <taxon>Liliopsida</taxon>
        <taxon>Poales</taxon>
        <taxon>Poaceae</taxon>
        <taxon>PACMAD clade</taxon>
        <taxon>Arundinoideae</taxon>
        <taxon>Arundineae</taxon>
        <taxon>Arundo</taxon>
    </lineage>
</organism>
<reference evidence="2" key="2">
    <citation type="journal article" date="2015" name="Data Brief">
        <title>Shoot transcriptome of the giant reed, Arundo donax.</title>
        <authorList>
            <person name="Barrero R.A."/>
            <person name="Guerrero F.D."/>
            <person name="Moolhuijzen P."/>
            <person name="Goolsby J.A."/>
            <person name="Tidwell J."/>
            <person name="Bellgard S.E."/>
            <person name="Bellgard M.I."/>
        </authorList>
    </citation>
    <scope>NUCLEOTIDE SEQUENCE</scope>
    <source>
        <tissue evidence="2">Shoot tissue taken approximately 20 cm above the soil surface</tissue>
    </source>
</reference>
<reference evidence="2" key="1">
    <citation type="submission" date="2014-09" db="EMBL/GenBank/DDBJ databases">
        <authorList>
            <person name="Magalhaes I.L.F."/>
            <person name="Oliveira U."/>
            <person name="Santos F.R."/>
            <person name="Vidigal T.H.D.A."/>
            <person name="Brescovit A.D."/>
            <person name="Santos A.J."/>
        </authorList>
    </citation>
    <scope>NUCLEOTIDE SEQUENCE</scope>
    <source>
        <tissue evidence="2">Shoot tissue taken approximately 20 cm above the soil surface</tissue>
    </source>
</reference>
<feature type="compositionally biased region" description="Acidic residues" evidence="1">
    <location>
        <begin position="198"/>
        <end position="212"/>
    </location>
</feature>
<evidence type="ECO:0000256" key="1">
    <source>
        <dbReference type="SAM" id="MobiDB-lite"/>
    </source>
</evidence>
<accession>A0A0A9GTR3</accession>
<protein>
    <submittedName>
        <fullName evidence="2">Uncharacterized protein</fullName>
    </submittedName>
</protein>
<proteinExistence type="predicted"/>
<dbReference type="EMBL" id="GBRH01170972">
    <property type="protein sequence ID" value="JAE26924.1"/>
    <property type="molecule type" value="Transcribed_RNA"/>
</dbReference>
<name>A0A0A9GTR3_ARUDO</name>
<sequence length="282" mass="30111">MDGWMLMTKSREGENIRAGAGAMQSDINDACGGALELEVSLSAAGVGAVAPLAVVDSEQRWAPDPEVVVAGDEGPRFPAYPAVDADGEEQVPRRLVLRQRHGEVGRQRHVGRGEEGRPDGGVEVALVGDGKRGGDGDLEAAVLGEGVDAVVVDADAVVGVARRQRDLHGDGEVGGGGDVDADDGDVVEVEARLAGAEDQPDDEHDEEDDEDDGHDRSAAPPVQLLTLAVLVLVAVLDRHPLDHLVCVRVFFFFFFCLLALTSERRTLERREQHYTAEEDEIN</sequence>
<feature type="region of interest" description="Disordered" evidence="1">
    <location>
        <begin position="193"/>
        <end position="218"/>
    </location>
</feature>
<evidence type="ECO:0000313" key="2">
    <source>
        <dbReference type="EMBL" id="JAE26924.1"/>
    </source>
</evidence>